<evidence type="ECO:0000256" key="3">
    <source>
        <dbReference type="ARBA" id="ARBA00023043"/>
    </source>
</evidence>
<accession>A0A811N630</accession>
<dbReference type="GO" id="GO:0016567">
    <property type="term" value="P:protein ubiquitination"/>
    <property type="evidence" value="ECO:0007669"/>
    <property type="project" value="TreeGrafter"/>
</dbReference>
<dbReference type="Proteomes" id="UP000604825">
    <property type="component" value="Unassembled WGS sequence"/>
</dbReference>
<dbReference type="InterPro" id="IPR036770">
    <property type="entry name" value="Ankyrin_rpt-contain_sf"/>
</dbReference>
<dbReference type="Pfam" id="PF00023">
    <property type="entry name" value="Ank"/>
    <property type="match status" value="1"/>
</dbReference>
<organism evidence="5 6">
    <name type="scientific">Miscanthus lutarioriparius</name>
    <dbReference type="NCBI Taxonomy" id="422564"/>
    <lineage>
        <taxon>Eukaryota</taxon>
        <taxon>Viridiplantae</taxon>
        <taxon>Streptophyta</taxon>
        <taxon>Embryophyta</taxon>
        <taxon>Tracheophyta</taxon>
        <taxon>Spermatophyta</taxon>
        <taxon>Magnoliopsida</taxon>
        <taxon>Liliopsida</taxon>
        <taxon>Poales</taxon>
        <taxon>Poaceae</taxon>
        <taxon>PACMAD clade</taxon>
        <taxon>Panicoideae</taxon>
        <taxon>Andropogonodae</taxon>
        <taxon>Andropogoneae</taxon>
        <taxon>Saccharinae</taxon>
        <taxon>Miscanthus</taxon>
    </lineage>
</organism>
<gene>
    <name evidence="5" type="ORF">NCGR_LOCUS12510</name>
</gene>
<dbReference type="SUPFAM" id="SSF48403">
    <property type="entry name" value="Ankyrin repeat"/>
    <property type="match status" value="1"/>
</dbReference>
<feature type="repeat" description="ANK" evidence="4">
    <location>
        <begin position="34"/>
        <end position="66"/>
    </location>
</feature>
<dbReference type="EMBL" id="CAJGYO010000003">
    <property type="protein sequence ID" value="CAD6218659.1"/>
    <property type="molecule type" value="Genomic_DNA"/>
</dbReference>
<dbReference type="PANTHER" id="PTHR24136:SF37">
    <property type="entry name" value="OS01G0942900 PROTEIN"/>
    <property type="match status" value="1"/>
</dbReference>
<dbReference type="AlphaFoldDB" id="A0A811N630"/>
<protein>
    <submittedName>
        <fullName evidence="5">Uncharacterized protein</fullName>
    </submittedName>
</protein>
<evidence type="ECO:0000256" key="4">
    <source>
        <dbReference type="PROSITE-ProRule" id="PRU00023"/>
    </source>
</evidence>
<comment type="similarity">
    <text evidence="1">Belongs to the ankyrin SOCS box (ASB) family.</text>
</comment>
<keyword evidence="6" id="KW-1185">Reference proteome</keyword>
<dbReference type="PROSITE" id="PS50088">
    <property type="entry name" value="ANK_REPEAT"/>
    <property type="match status" value="1"/>
</dbReference>
<dbReference type="InterPro" id="IPR002110">
    <property type="entry name" value="Ankyrin_rpt"/>
</dbReference>
<evidence type="ECO:0000313" key="5">
    <source>
        <dbReference type="EMBL" id="CAD6218659.1"/>
    </source>
</evidence>
<evidence type="ECO:0000256" key="1">
    <source>
        <dbReference type="ARBA" id="ARBA00005949"/>
    </source>
</evidence>
<dbReference type="PROSITE" id="PS50297">
    <property type="entry name" value="ANK_REP_REGION"/>
    <property type="match status" value="1"/>
</dbReference>
<dbReference type="Gene3D" id="1.25.40.20">
    <property type="entry name" value="Ankyrin repeat-containing domain"/>
    <property type="match status" value="1"/>
</dbReference>
<evidence type="ECO:0000313" key="6">
    <source>
        <dbReference type="Proteomes" id="UP000604825"/>
    </source>
</evidence>
<comment type="caution">
    <text evidence="5">The sequence shown here is derived from an EMBL/GenBank/DDBJ whole genome shotgun (WGS) entry which is preliminary data.</text>
</comment>
<dbReference type="InterPro" id="IPR051573">
    <property type="entry name" value="Ankyrin-SOCS_box_domain"/>
</dbReference>
<dbReference type="PANTHER" id="PTHR24136">
    <property type="entry name" value="SOWAH (DROSOPHILA) HOMOLOG"/>
    <property type="match status" value="1"/>
</dbReference>
<sequence>MVCFNALRCAKVVLEGKAPELYGMHANPNCINPYGYFPLHEAAERFSCDMIKLLLRHGTSANVRTVGNDDIENLLPLHVAIENTCMHKYLEDNLSPSQSHLEYIYKLIHLLCLPEMKIFLDTTRLLAKRTNNLLEELWNYIENGKLIQSGILLLAAQEQIRGGCSSKMNGRSKKDGFDIMNKRILWLSFALGWEKGSNEMAEKLLKERRSLIDCTGLLVDVISHHGQRLSSYIQAHSEIAFISPFRLAIPATTTSQQPLLSMGDRIYETVLKLGDLMKSRDSSLLPPLSASSRVKHESVQSLALMSAPPKRVPSSVCTACHTRNFQFHNTTCSYCICTATGMDFLHSLTRPQDSLYVMQVPRVEVLEHVSSILKEYGFNPNGEIMDTIDLY</sequence>
<evidence type="ECO:0000256" key="2">
    <source>
        <dbReference type="ARBA" id="ARBA00022737"/>
    </source>
</evidence>
<dbReference type="GO" id="GO:0045732">
    <property type="term" value="P:positive regulation of protein catabolic process"/>
    <property type="evidence" value="ECO:0007669"/>
    <property type="project" value="TreeGrafter"/>
</dbReference>
<keyword evidence="3 4" id="KW-0040">ANK repeat</keyword>
<dbReference type="OrthoDB" id="673776at2759"/>
<keyword evidence="2" id="KW-0677">Repeat</keyword>
<proteinExistence type="inferred from homology"/>
<reference evidence="5" key="1">
    <citation type="submission" date="2020-10" db="EMBL/GenBank/DDBJ databases">
        <authorList>
            <person name="Han B."/>
            <person name="Lu T."/>
            <person name="Zhao Q."/>
            <person name="Huang X."/>
            <person name="Zhao Y."/>
        </authorList>
    </citation>
    <scope>NUCLEOTIDE SEQUENCE</scope>
</reference>
<name>A0A811N630_9POAL</name>